<comment type="caution">
    <text evidence="1">The sequence shown here is derived from an EMBL/GenBank/DDBJ whole genome shotgun (WGS) entry which is preliminary data.</text>
</comment>
<accession>A0A8X6X7S0</accession>
<dbReference type="Proteomes" id="UP000886998">
    <property type="component" value="Unassembled WGS sequence"/>
</dbReference>
<organism evidence="1 2">
    <name type="scientific">Trichonephila inaurata madagascariensis</name>
    <dbReference type="NCBI Taxonomy" id="2747483"/>
    <lineage>
        <taxon>Eukaryota</taxon>
        <taxon>Metazoa</taxon>
        <taxon>Ecdysozoa</taxon>
        <taxon>Arthropoda</taxon>
        <taxon>Chelicerata</taxon>
        <taxon>Arachnida</taxon>
        <taxon>Araneae</taxon>
        <taxon>Araneomorphae</taxon>
        <taxon>Entelegynae</taxon>
        <taxon>Araneoidea</taxon>
        <taxon>Nephilidae</taxon>
        <taxon>Trichonephila</taxon>
        <taxon>Trichonephila inaurata</taxon>
    </lineage>
</organism>
<evidence type="ECO:0000313" key="2">
    <source>
        <dbReference type="Proteomes" id="UP000886998"/>
    </source>
</evidence>
<keyword evidence="2" id="KW-1185">Reference proteome</keyword>
<gene>
    <name evidence="1" type="ORF">TNIN_71771</name>
</gene>
<dbReference type="EMBL" id="BMAV01006073">
    <property type="protein sequence ID" value="GFY47727.1"/>
    <property type="molecule type" value="Genomic_DNA"/>
</dbReference>
<protein>
    <submittedName>
        <fullName evidence="1">Uncharacterized protein</fullName>
    </submittedName>
</protein>
<evidence type="ECO:0000313" key="1">
    <source>
        <dbReference type="EMBL" id="GFY47727.1"/>
    </source>
</evidence>
<sequence>MSDKKACLNPLLAPLSFFDCIPDKTKSTNKLNLYFKGCGKNGFVTACQLAVDSALIWGVCAFQPAFHCSFVGLGEFVIAQSLQRCV</sequence>
<dbReference type="AlphaFoldDB" id="A0A8X6X7S0"/>
<name>A0A8X6X7S0_9ARAC</name>
<proteinExistence type="predicted"/>
<reference evidence="1" key="1">
    <citation type="submission" date="2020-08" db="EMBL/GenBank/DDBJ databases">
        <title>Multicomponent nature underlies the extraordinary mechanical properties of spider dragline silk.</title>
        <authorList>
            <person name="Kono N."/>
            <person name="Nakamura H."/>
            <person name="Mori M."/>
            <person name="Yoshida Y."/>
            <person name="Ohtoshi R."/>
            <person name="Malay A.D."/>
            <person name="Moran D.A.P."/>
            <person name="Tomita M."/>
            <person name="Numata K."/>
            <person name="Arakawa K."/>
        </authorList>
    </citation>
    <scope>NUCLEOTIDE SEQUENCE</scope>
</reference>